<sequence length="56" mass="6605">MRILFKRSAVAWLSLLYLVPLVSLYLIYLMVIDKPQLNYGYQQPPYQNQGMTPNNQ</sequence>
<keyword evidence="1" id="KW-0472">Membrane</keyword>
<feature type="transmembrane region" description="Helical" evidence="1">
    <location>
        <begin position="12"/>
        <end position="31"/>
    </location>
</feature>
<evidence type="ECO:0000313" key="3">
    <source>
        <dbReference type="Proteomes" id="UP001596227"/>
    </source>
</evidence>
<organism evidence="2 3">
    <name type="scientific">Lactiplantibacillus daoliensis</name>
    <dbReference type="NCBI Taxonomy" id="2559916"/>
    <lineage>
        <taxon>Bacteria</taxon>
        <taxon>Bacillati</taxon>
        <taxon>Bacillota</taxon>
        <taxon>Bacilli</taxon>
        <taxon>Lactobacillales</taxon>
        <taxon>Lactobacillaceae</taxon>
        <taxon>Lactiplantibacillus</taxon>
    </lineage>
</organism>
<reference evidence="3" key="1">
    <citation type="journal article" date="2019" name="Int. J. Syst. Evol. Microbiol.">
        <title>The Global Catalogue of Microorganisms (GCM) 10K type strain sequencing project: providing services to taxonomists for standard genome sequencing and annotation.</title>
        <authorList>
            <consortium name="The Broad Institute Genomics Platform"/>
            <consortium name="The Broad Institute Genome Sequencing Center for Infectious Disease"/>
            <person name="Wu L."/>
            <person name="Ma J."/>
        </authorList>
    </citation>
    <scope>NUCLEOTIDE SEQUENCE [LARGE SCALE GENOMIC DNA]</scope>
    <source>
        <strain evidence="3">CCM 8934</strain>
    </source>
</reference>
<proteinExistence type="predicted"/>
<name>A0ABW1UK85_9LACO</name>
<evidence type="ECO:0000313" key="2">
    <source>
        <dbReference type="EMBL" id="MFC6295822.1"/>
    </source>
</evidence>
<accession>A0ABW1UK85</accession>
<keyword evidence="1" id="KW-0812">Transmembrane</keyword>
<comment type="caution">
    <text evidence="2">The sequence shown here is derived from an EMBL/GenBank/DDBJ whole genome shotgun (WGS) entry which is preliminary data.</text>
</comment>
<keyword evidence="1" id="KW-1133">Transmembrane helix</keyword>
<dbReference type="EMBL" id="JBHSSB010000031">
    <property type="protein sequence ID" value="MFC6295822.1"/>
    <property type="molecule type" value="Genomic_DNA"/>
</dbReference>
<dbReference type="Proteomes" id="UP001596227">
    <property type="component" value="Unassembled WGS sequence"/>
</dbReference>
<gene>
    <name evidence="2" type="ORF">ACFQH1_11480</name>
</gene>
<evidence type="ECO:0000256" key="1">
    <source>
        <dbReference type="SAM" id="Phobius"/>
    </source>
</evidence>
<keyword evidence="3" id="KW-1185">Reference proteome</keyword>
<protein>
    <submittedName>
        <fullName evidence="2">Uncharacterized protein</fullName>
    </submittedName>
</protein>